<name>A0A1R2B3V3_9CILI</name>
<evidence type="ECO:0000256" key="1">
    <source>
        <dbReference type="SAM" id="Coils"/>
    </source>
</evidence>
<evidence type="ECO:0000256" key="3">
    <source>
        <dbReference type="SAM" id="Phobius"/>
    </source>
</evidence>
<proteinExistence type="predicted"/>
<keyword evidence="1" id="KW-0175">Coiled coil</keyword>
<feature type="region of interest" description="Disordered" evidence="2">
    <location>
        <begin position="1"/>
        <end position="30"/>
    </location>
</feature>
<keyword evidence="3" id="KW-0472">Membrane</keyword>
<evidence type="ECO:0000313" key="5">
    <source>
        <dbReference type="Proteomes" id="UP000187209"/>
    </source>
</evidence>
<accession>A0A1R2B3V3</accession>
<keyword evidence="3" id="KW-1133">Transmembrane helix</keyword>
<sequence>MSEPGKDKEGSYSLNSSTPFMSMGPASNLKPINNTSTLFQNLFTPQSASPIEKSSIDNFTGSPSPGIFFPLNPTPKKEADLHTKISHQNKGVFDSLQLSQNPDFSSKSPGILNPQSSLNSSSNFIFESPFVSSPSKNSINLESPSKTSFSISDQSSSIFRVQQEKKDDLSIQSNFVGSPQLLESFKKKSDIISILKEKEDEVKAIISKMKNDERNIENMIEEKKTLITQQKSLKDIKTKQIDEIKKQIQIISGQIEVITKHNSELKAKSDSIIIEYGPFSPQFIDYSKVPQSLQLELKKTEAKLFEQRKVLKEKEKELFSNLNAKYNHYCNKIEKIRTNLAIHEKSLVKHNKFYGFHRLCKNAFEELQIPVLDEDEENETESRSQILEINEKHNKFPVFELLTLRNLGVFLFGIILSLLALYLQ</sequence>
<feature type="compositionally biased region" description="Basic and acidic residues" evidence="2">
    <location>
        <begin position="1"/>
        <end position="10"/>
    </location>
</feature>
<dbReference type="AlphaFoldDB" id="A0A1R2B3V3"/>
<comment type="caution">
    <text evidence="4">The sequence shown here is derived from an EMBL/GenBank/DDBJ whole genome shotgun (WGS) entry which is preliminary data.</text>
</comment>
<gene>
    <name evidence="4" type="ORF">SteCoe_30360</name>
</gene>
<feature type="coiled-coil region" evidence="1">
    <location>
        <begin position="195"/>
        <end position="229"/>
    </location>
</feature>
<reference evidence="4 5" key="1">
    <citation type="submission" date="2016-11" db="EMBL/GenBank/DDBJ databases">
        <title>The macronuclear genome of Stentor coeruleus: a giant cell with tiny introns.</title>
        <authorList>
            <person name="Slabodnick M."/>
            <person name="Ruby J.G."/>
            <person name="Reiff S.B."/>
            <person name="Swart E.C."/>
            <person name="Gosai S."/>
            <person name="Prabakaran S."/>
            <person name="Witkowska E."/>
            <person name="Larue G.E."/>
            <person name="Fisher S."/>
            <person name="Freeman R.M."/>
            <person name="Gunawardena J."/>
            <person name="Chu W."/>
            <person name="Stover N.A."/>
            <person name="Gregory B.D."/>
            <person name="Nowacki M."/>
            <person name="Derisi J."/>
            <person name="Roy S.W."/>
            <person name="Marshall W.F."/>
            <person name="Sood P."/>
        </authorList>
    </citation>
    <scope>NUCLEOTIDE SEQUENCE [LARGE SCALE GENOMIC DNA]</scope>
    <source>
        <strain evidence="4">WM001</strain>
    </source>
</reference>
<dbReference type="EMBL" id="MPUH01000991">
    <property type="protein sequence ID" value="OMJ71426.1"/>
    <property type="molecule type" value="Genomic_DNA"/>
</dbReference>
<evidence type="ECO:0000256" key="2">
    <source>
        <dbReference type="SAM" id="MobiDB-lite"/>
    </source>
</evidence>
<organism evidence="4 5">
    <name type="scientific">Stentor coeruleus</name>
    <dbReference type="NCBI Taxonomy" id="5963"/>
    <lineage>
        <taxon>Eukaryota</taxon>
        <taxon>Sar</taxon>
        <taxon>Alveolata</taxon>
        <taxon>Ciliophora</taxon>
        <taxon>Postciliodesmatophora</taxon>
        <taxon>Heterotrichea</taxon>
        <taxon>Heterotrichida</taxon>
        <taxon>Stentoridae</taxon>
        <taxon>Stentor</taxon>
    </lineage>
</organism>
<evidence type="ECO:0000313" key="4">
    <source>
        <dbReference type="EMBL" id="OMJ71426.1"/>
    </source>
</evidence>
<protein>
    <submittedName>
        <fullName evidence="4">Uncharacterized protein</fullName>
    </submittedName>
</protein>
<keyword evidence="3" id="KW-0812">Transmembrane</keyword>
<keyword evidence="5" id="KW-1185">Reference proteome</keyword>
<dbReference type="Proteomes" id="UP000187209">
    <property type="component" value="Unassembled WGS sequence"/>
</dbReference>
<feature type="transmembrane region" description="Helical" evidence="3">
    <location>
        <begin position="402"/>
        <end position="423"/>
    </location>
</feature>